<dbReference type="OrthoDB" id="566751at2759"/>
<evidence type="ECO:0000313" key="3">
    <source>
        <dbReference type="Proteomes" id="UP000479710"/>
    </source>
</evidence>
<evidence type="ECO:0000313" key="2">
    <source>
        <dbReference type="EMBL" id="KAF0912877.1"/>
    </source>
</evidence>
<comment type="caution">
    <text evidence="2">The sequence shown here is derived from an EMBL/GenBank/DDBJ whole genome shotgun (WGS) entry which is preliminary data.</text>
</comment>
<dbReference type="PANTHER" id="PTHR37178">
    <property type="entry name" value="PLANT/PROTEIN"/>
    <property type="match status" value="1"/>
</dbReference>
<sequence length="270" mass="29311">MAASLPSLSPPPPPSQAPVPAATTLAGNLTSSLLSLPPPRPRLAAAHRRAVVAAASSRPPPPPSREGDGVGGDGDEDEEEVERAMGMDGGIPGTSGEFLRRVSSRAYGMRRHLMESLDSLAYDVLETNPWREDSKPVYVLARRDNHLWTMKTRRTRSEVERELGMLFSKGGGSGVGTKSKYSGSKFNMLVEDIREGILVFEDEDDAAKYCDLLQGGGQGCEGIAELEASSVFNICHKMKALAVLFRRGRTPPLPQSLERDLRARKRSLED</sequence>
<keyword evidence="3" id="KW-1185">Reference proteome</keyword>
<organism evidence="2 3">
    <name type="scientific">Oryza meyeriana var. granulata</name>
    <dbReference type="NCBI Taxonomy" id="110450"/>
    <lineage>
        <taxon>Eukaryota</taxon>
        <taxon>Viridiplantae</taxon>
        <taxon>Streptophyta</taxon>
        <taxon>Embryophyta</taxon>
        <taxon>Tracheophyta</taxon>
        <taxon>Spermatophyta</taxon>
        <taxon>Magnoliopsida</taxon>
        <taxon>Liliopsida</taxon>
        <taxon>Poales</taxon>
        <taxon>Poaceae</taxon>
        <taxon>BOP clade</taxon>
        <taxon>Oryzoideae</taxon>
        <taxon>Oryzeae</taxon>
        <taxon>Oryzinae</taxon>
        <taxon>Oryza</taxon>
        <taxon>Oryza meyeriana</taxon>
    </lineage>
</organism>
<name>A0A6G1DK82_9ORYZ</name>
<protein>
    <submittedName>
        <fullName evidence="2">Uncharacterized protein</fullName>
    </submittedName>
</protein>
<evidence type="ECO:0000256" key="1">
    <source>
        <dbReference type="SAM" id="MobiDB-lite"/>
    </source>
</evidence>
<dbReference type="AlphaFoldDB" id="A0A6G1DK82"/>
<feature type="compositionally biased region" description="Pro residues" evidence="1">
    <location>
        <begin position="8"/>
        <end position="17"/>
    </location>
</feature>
<gene>
    <name evidence="2" type="ORF">E2562_019460</name>
</gene>
<dbReference type="PANTHER" id="PTHR37178:SF1">
    <property type="entry name" value="PLANT_PROTEIN"/>
    <property type="match status" value="1"/>
</dbReference>
<dbReference type="Proteomes" id="UP000479710">
    <property type="component" value="Unassembled WGS sequence"/>
</dbReference>
<feature type="region of interest" description="Disordered" evidence="1">
    <location>
        <begin position="1"/>
        <end position="80"/>
    </location>
</feature>
<reference evidence="2 3" key="1">
    <citation type="submission" date="2019-11" db="EMBL/GenBank/DDBJ databases">
        <title>Whole genome sequence of Oryza granulata.</title>
        <authorList>
            <person name="Li W."/>
        </authorList>
    </citation>
    <scope>NUCLEOTIDE SEQUENCE [LARGE SCALE GENOMIC DNA]</scope>
    <source>
        <strain evidence="3">cv. Menghai</strain>
        <tissue evidence="2">Leaf</tissue>
    </source>
</reference>
<accession>A0A6G1DK82</accession>
<dbReference type="EMBL" id="SPHZ02000006">
    <property type="protein sequence ID" value="KAF0912877.1"/>
    <property type="molecule type" value="Genomic_DNA"/>
</dbReference>
<proteinExistence type="predicted"/>